<dbReference type="Pfam" id="PF00732">
    <property type="entry name" value="GMC_oxred_N"/>
    <property type="match status" value="1"/>
</dbReference>
<reference evidence="7 8" key="1">
    <citation type="journal article" date="2019" name="Nat. Ecol. Evol.">
        <title>Megaphylogeny resolves global patterns of mushroom evolution.</title>
        <authorList>
            <person name="Varga T."/>
            <person name="Krizsan K."/>
            <person name="Foldi C."/>
            <person name="Dima B."/>
            <person name="Sanchez-Garcia M."/>
            <person name="Sanchez-Ramirez S."/>
            <person name="Szollosi G.J."/>
            <person name="Szarkandi J.G."/>
            <person name="Papp V."/>
            <person name="Albert L."/>
            <person name="Andreopoulos W."/>
            <person name="Angelini C."/>
            <person name="Antonin V."/>
            <person name="Barry K.W."/>
            <person name="Bougher N.L."/>
            <person name="Buchanan P."/>
            <person name="Buyck B."/>
            <person name="Bense V."/>
            <person name="Catcheside P."/>
            <person name="Chovatia M."/>
            <person name="Cooper J."/>
            <person name="Damon W."/>
            <person name="Desjardin D."/>
            <person name="Finy P."/>
            <person name="Geml J."/>
            <person name="Haridas S."/>
            <person name="Hughes K."/>
            <person name="Justo A."/>
            <person name="Karasinski D."/>
            <person name="Kautmanova I."/>
            <person name="Kiss B."/>
            <person name="Kocsube S."/>
            <person name="Kotiranta H."/>
            <person name="LaButti K.M."/>
            <person name="Lechner B.E."/>
            <person name="Liimatainen K."/>
            <person name="Lipzen A."/>
            <person name="Lukacs Z."/>
            <person name="Mihaltcheva S."/>
            <person name="Morgado L.N."/>
            <person name="Niskanen T."/>
            <person name="Noordeloos M.E."/>
            <person name="Ohm R.A."/>
            <person name="Ortiz-Santana B."/>
            <person name="Ovrebo C."/>
            <person name="Racz N."/>
            <person name="Riley R."/>
            <person name="Savchenko A."/>
            <person name="Shiryaev A."/>
            <person name="Soop K."/>
            <person name="Spirin V."/>
            <person name="Szebenyi C."/>
            <person name="Tomsovsky M."/>
            <person name="Tulloss R.E."/>
            <person name="Uehling J."/>
            <person name="Grigoriev I.V."/>
            <person name="Vagvolgyi C."/>
            <person name="Papp T."/>
            <person name="Martin F.M."/>
            <person name="Miettinen O."/>
            <person name="Hibbett D.S."/>
            <person name="Nagy L.G."/>
        </authorList>
    </citation>
    <scope>NUCLEOTIDE SEQUENCE [LARGE SCALE GENOMIC DNA]</scope>
    <source>
        <strain evidence="7 8">CBS 166.37</strain>
    </source>
</reference>
<keyword evidence="5" id="KW-0274">FAD</keyword>
<evidence type="ECO:0000313" key="7">
    <source>
        <dbReference type="EMBL" id="TFK32053.1"/>
    </source>
</evidence>
<organism evidence="7 8">
    <name type="scientific">Crucibulum laeve</name>
    <dbReference type="NCBI Taxonomy" id="68775"/>
    <lineage>
        <taxon>Eukaryota</taxon>
        <taxon>Fungi</taxon>
        <taxon>Dikarya</taxon>
        <taxon>Basidiomycota</taxon>
        <taxon>Agaricomycotina</taxon>
        <taxon>Agaricomycetes</taxon>
        <taxon>Agaricomycetidae</taxon>
        <taxon>Agaricales</taxon>
        <taxon>Agaricineae</taxon>
        <taxon>Nidulariaceae</taxon>
        <taxon>Crucibulum</taxon>
    </lineage>
</organism>
<dbReference type="AlphaFoldDB" id="A0A5C3LIN2"/>
<dbReference type="GO" id="GO:0050660">
    <property type="term" value="F:flavin adenine dinucleotide binding"/>
    <property type="evidence" value="ECO:0007669"/>
    <property type="project" value="InterPro"/>
</dbReference>
<dbReference type="Gene3D" id="3.50.50.60">
    <property type="entry name" value="FAD/NAD(P)-binding domain"/>
    <property type="match status" value="1"/>
</dbReference>
<comment type="similarity">
    <text evidence="2">Belongs to the GMC oxidoreductase family.</text>
</comment>
<dbReference type="GO" id="GO:0016614">
    <property type="term" value="F:oxidoreductase activity, acting on CH-OH group of donors"/>
    <property type="evidence" value="ECO:0007669"/>
    <property type="project" value="InterPro"/>
</dbReference>
<evidence type="ECO:0000256" key="5">
    <source>
        <dbReference type="ARBA" id="ARBA00022827"/>
    </source>
</evidence>
<accession>A0A5C3LIN2</accession>
<dbReference type="InterPro" id="IPR036188">
    <property type="entry name" value="FAD/NAD-bd_sf"/>
</dbReference>
<name>A0A5C3LIN2_9AGAR</name>
<dbReference type="SUPFAM" id="SSF51905">
    <property type="entry name" value="FAD/NAD(P)-binding domain"/>
    <property type="match status" value="1"/>
</dbReference>
<dbReference type="PANTHER" id="PTHR11552:SF147">
    <property type="entry name" value="CHOLINE DEHYDROGENASE, MITOCHONDRIAL"/>
    <property type="match status" value="1"/>
</dbReference>
<comment type="subunit">
    <text evidence="3">Monomer.</text>
</comment>
<sequence length="87" mass="9269">GKGTRVHAAVAYLEPIQNRPNLDVLISTHVTKLIQTSPKGKTPATFGTVEVAASTTAPLVQINAKKEVILSAGVIRTTQILLLCHWA</sequence>
<gene>
    <name evidence="7" type="ORF">BDQ12DRAFT_744118</name>
</gene>
<dbReference type="InterPro" id="IPR012132">
    <property type="entry name" value="GMC_OxRdtase"/>
</dbReference>
<proteinExistence type="inferred from homology"/>
<keyword evidence="4" id="KW-0285">Flavoprotein</keyword>
<dbReference type="OrthoDB" id="269227at2759"/>
<dbReference type="PANTHER" id="PTHR11552">
    <property type="entry name" value="GLUCOSE-METHANOL-CHOLINE GMC OXIDOREDUCTASE"/>
    <property type="match status" value="1"/>
</dbReference>
<feature type="non-terminal residue" evidence="7">
    <location>
        <position position="1"/>
    </location>
</feature>
<evidence type="ECO:0000313" key="8">
    <source>
        <dbReference type="Proteomes" id="UP000308652"/>
    </source>
</evidence>
<dbReference type="Proteomes" id="UP000308652">
    <property type="component" value="Unassembled WGS sequence"/>
</dbReference>
<evidence type="ECO:0000256" key="1">
    <source>
        <dbReference type="ARBA" id="ARBA00001974"/>
    </source>
</evidence>
<evidence type="ECO:0000256" key="2">
    <source>
        <dbReference type="ARBA" id="ARBA00010790"/>
    </source>
</evidence>
<evidence type="ECO:0000256" key="4">
    <source>
        <dbReference type="ARBA" id="ARBA00022630"/>
    </source>
</evidence>
<dbReference type="STRING" id="68775.A0A5C3LIN2"/>
<evidence type="ECO:0000256" key="3">
    <source>
        <dbReference type="ARBA" id="ARBA00011245"/>
    </source>
</evidence>
<dbReference type="InterPro" id="IPR000172">
    <property type="entry name" value="GMC_OxRdtase_N"/>
</dbReference>
<feature type="domain" description="Glucose-methanol-choline oxidoreductase N-terminal" evidence="6">
    <location>
        <begin position="2"/>
        <end position="82"/>
    </location>
</feature>
<comment type="cofactor">
    <cofactor evidence="1">
        <name>FAD</name>
        <dbReference type="ChEBI" id="CHEBI:57692"/>
    </cofactor>
</comment>
<protein>
    <recommendedName>
        <fullName evidence="6">Glucose-methanol-choline oxidoreductase N-terminal domain-containing protein</fullName>
    </recommendedName>
</protein>
<evidence type="ECO:0000259" key="6">
    <source>
        <dbReference type="Pfam" id="PF00732"/>
    </source>
</evidence>
<keyword evidence="8" id="KW-1185">Reference proteome</keyword>
<dbReference type="EMBL" id="ML213689">
    <property type="protein sequence ID" value="TFK32053.1"/>
    <property type="molecule type" value="Genomic_DNA"/>
</dbReference>